<reference evidence="1" key="1">
    <citation type="submission" date="2021-01" db="EMBL/GenBank/DDBJ databases">
        <title>Chromosome-level genome assembly of a human fungal pathogen reveals clustering of transcriptionally co-regulated genes.</title>
        <authorList>
            <person name="Voorhies M."/>
            <person name="Cohen S."/>
            <person name="Shea T.P."/>
            <person name="Petrus S."/>
            <person name="Munoz J.F."/>
            <person name="Poplawski S."/>
            <person name="Goldman W.E."/>
            <person name="Michael T."/>
            <person name="Cuomo C.A."/>
            <person name="Sil A."/>
            <person name="Beyhan S."/>
        </authorList>
    </citation>
    <scope>NUCLEOTIDE SEQUENCE</scope>
    <source>
        <strain evidence="1">H88</strain>
    </source>
</reference>
<proteinExistence type="predicted"/>
<dbReference type="EMBL" id="CP069106">
    <property type="protein sequence ID" value="QSS57293.1"/>
    <property type="molecule type" value="Genomic_DNA"/>
</dbReference>
<protein>
    <submittedName>
        <fullName evidence="1">Transcriptional repressor</fullName>
    </submittedName>
</protein>
<organism evidence="1 2">
    <name type="scientific">Ajellomyces capsulatus (strain H88)</name>
    <name type="common">Darling's disease fungus</name>
    <name type="synonym">Histoplasma capsulatum</name>
    <dbReference type="NCBI Taxonomy" id="544711"/>
    <lineage>
        <taxon>Eukaryota</taxon>
        <taxon>Fungi</taxon>
        <taxon>Dikarya</taxon>
        <taxon>Ascomycota</taxon>
        <taxon>Pezizomycotina</taxon>
        <taxon>Eurotiomycetes</taxon>
        <taxon>Eurotiomycetidae</taxon>
        <taxon>Onygenales</taxon>
        <taxon>Ajellomycetaceae</taxon>
        <taxon>Histoplasma</taxon>
    </lineage>
</organism>
<dbReference type="AlphaFoldDB" id="A0A8A1LXL0"/>
<gene>
    <name evidence="1" type="primary">CYC8</name>
    <name evidence="1" type="ORF">I7I53_05727</name>
</gene>
<dbReference type="Proteomes" id="UP000663419">
    <property type="component" value="Chromosome 5"/>
</dbReference>
<name>A0A8A1LXL0_AJEC8</name>
<evidence type="ECO:0000313" key="1">
    <source>
        <dbReference type="EMBL" id="QSS57293.1"/>
    </source>
</evidence>
<accession>A0A8A1LXL0</accession>
<evidence type="ECO:0000313" key="2">
    <source>
        <dbReference type="Proteomes" id="UP000663419"/>
    </source>
</evidence>
<sequence length="192" mass="21715">MLIDALLISTPQILTLNLDCSCCKAARQEAPTRLMLPFHKMLILTHIKLLAWVCLLDTNGVLQHRVVVPYHKVRRHQVASTIGLGVSATSKTPKHHHNVLLHSITVKVCGARPSSPALDRTKHFHTPSKLNILGLEREGSPHRRNSAWLLQIHIRAGRLFRSWDPRLHPHSSNNMTAMQIMETILPPGDHRR</sequence>
<dbReference type="VEuPathDB" id="FungiDB:I7I53_05727"/>